<organism evidence="1 2">
    <name type="scientific">Linnemannia elongata AG-77</name>
    <dbReference type="NCBI Taxonomy" id="1314771"/>
    <lineage>
        <taxon>Eukaryota</taxon>
        <taxon>Fungi</taxon>
        <taxon>Fungi incertae sedis</taxon>
        <taxon>Mucoromycota</taxon>
        <taxon>Mortierellomycotina</taxon>
        <taxon>Mortierellomycetes</taxon>
        <taxon>Mortierellales</taxon>
        <taxon>Mortierellaceae</taxon>
        <taxon>Linnemannia</taxon>
    </lineage>
</organism>
<dbReference type="Proteomes" id="UP000078512">
    <property type="component" value="Unassembled WGS sequence"/>
</dbReference>
<accession>A0A197JV69</accession>
<evidence type="ECO:0000313" key="2">
    <source>
        <dbReference type="Proteomes" id="UP000078512"/>
    </source>
</evidence>
<dbReference type="SUPFAM" id="SSF46689">
    <property type="entry name" value="Homeodomain-like"/>
    <property type="match status" value="1"/>
</dbReference>
<dbReference type="AlphaFoldDB" id="A0A197JV69"/>
<name>A0A197JV69_9FUNG</name>
<dbReference type="InterPro" id="IPR009057">
    <property type="entry name" value="Homeodomain-like_sf"/>
</dbReference>
<protein>
    <submittedName>
        <fullName evidence="1">Uncharacterized protein</fullName>
    </submittedName>
</protein>
<proteinExistence type="predicted"/>
<dbReference type="InterPro" id="IPR036388">
    <property type="entry name" value="WH-like_DNA-bd_sf"/>
</dbReference>
<sequence>MKKIDDTTKQRIIRLLQSNRSMENVANSLGISARTVGRIKKAFLPALSRLSAGRPRILSTRTLRDINRKVLCGECTTGKAVMRHLQQQGIKLCYQTVWNSLHSIGI</sequence>
<feature type="non-terminal residue" evidence="1">
    <location>
        <position position="106"/>
    </location>
</feature>
<gene>
    <name evidence="1" type="ORF">K457DRAFT_50600</name>
</gene>
<reference evidence="1 2" key="1">
    <citation type="submission" date="2016-05" db="EMBL/GenBank/DDBJ databases">
        <title>Genome sequencing reveals origins of a unique bacterial endosymbiosis in the earliest lineages of terrestrial Fungi.</title>
        <authorList>
            <consortium name="DOE Joint Genome Institute"/>
            <person name="Uehling J."/>
            <person name="Gryganskyi A."/>
            <person name="Hameed K."/>
            <person name="Tschaplinski T."/>
            <person name="Misztal P."/>
            <person name="Wu S."/>
            <person name="Desiro A."/>
            <person name="Vande Pol N."/>
            <person name="Du Z.-Y."/>
            <person name="Zienkiewicz A."/>
            <person name="Zienkiewicz K."/>
            <person name="Morin E."/>
            <person name="Tisserant E."/>
            <person name="Splivallo R."/>
            <person name="Hainaut M."/>
            <person name="Henrissat B."/>
            <person name="Ohm R."/>
            <person name="Kuo A."/>
            <person name="Yan J."/>
            <person name="Lipzen A."/>
            <person name="Nolan M."/>
            <person name="Labutti K."/>
            <person name="Barry K."/>
            <person name="Goldstein A."/>
            <person name="Labbe J."/>
            <person name="Schadt C."/>
            <person name="Tuskan G."/>
            <person name="Grigoriev I."/>
            <person name="Martin F."/>
            <person name="Vilgalys R."/>
            <person name="Bonito G."/>
        </authorList>
    </citation>
    <scope>NUCLEOTIDE SEQUENCE [LARGE SCALE GENOMIC DNA]</scope>
    <source>
        <strain evidence="1 2">AG-77</strain>
    </source>
</reference>
<evidence type="ECO:0000313" key="1">
    <source>
        <dbReference type="EMBL" id="OAQ28189.1"/>
    </source>
</evidence>
<keyword evidence="2" id="KW-1185">Reference proteome</keyword>
<dbReference type="OrthoDB" id="2243859at2759"/>
<dbReference type="EMBL" id="KV442050">
    <property type="protein sequence ID" value="OAQ28189.1"/>
    <property type="molecule type" value="Genomic_DNA"/>
</dbReference>
<dbReference type="Gene3D" id="1.10.10.10">
    <property type="entry name" value="Winged helix-like DNA-binding domain superfamily/Winged helix DNA-binding domain"/>
    <property type="match status" value="1"/>
</dbReference>